<keyword evidence="3" id="KW-1185">Reference proteome</keyword>
<evidence type="ECO:0000313" key="2">
    <source>
        <dbReference type="EMBL" id="KAF2895960.1"/>
    </source>
</evidence>
<feature type="signal peptide" evidence="1">
    <location>
        <begin position="1"/>
        <end position="17"/>
    </location>
</feature>
<proteinExistence type="predicted"/>
<dbReference type="InterPro" id="IPR006170">
    <property type="entry name" value="PBP/GOBP"/>
</dbReference>
<reference evidence="2" key="1">
    <citation type="submission" date="2019-08" db="EMBL/GenBank/DDBJ databases">
        <title>The genome of the North American firefly Photinus pyralis.</title>
        <authorList>
            <consortium name="Photinus pyralis genome working group"/>
            <person name="Fallon T.R."/>
            <person name="Sander Lower S.E."/>
            <person name="Weng J.-K."/>
        </authorList>
    </citation>
    <scope>NUCLEOTIDE SEQUENCE</scope>
    <source>
        <strain evidence="2">TRF0915ILg1</strain>
        <tissue evidence="2">Whole body</tissue>
    </source>
</reference>
<accession>A0A8K0D7K5</accession>
<dbReference type="EMBL" id="VTPC01005486">
    <property type="protein sequence ID" value="KAF2895960.1"/>
    <property type="molecule type" value="Genomic_DNA"/>
</dbReference>
<dbReference type="GO" id="GO:0005549">
    <property type="term" value="F:odorant binding"/>
    <property type="evidence" value="ECO:0007669"/>
    <property type="project" value="InterPro"/>
</dbReference>
<name>A0A8K0D7K5_IGNLU</name>
<dbReference type="Pfam" id="PF01395">
    <property type="entry name" value="PBP_GOBP"/>
    <property type="match status" value="1"/>
</dbReference>
<protein>
    <submittedName>
        <fullName evidence="2">Uncharacterized protein</fullName>
    </submittedName>
</protein>
<dbReference type="AlphaFoldDB" id="A0A8K0D7K5"/>
<keyword evidence="1" id="KW-0732">Signal</keyword>
<evidence type="ECO:0000256" key="1">
    <source>
        <dbReference type="SAM" id="SignalP"/>
    </source>
</evidence>
<dbReference type="SUPFAM" id="SSF47565">
    <property type="entry name" value="Insect pheromone/odorant-binding proteins"/>
    <property type="match status" value="1"/>
</dbReference>
<comment type="caution">
    <text evidence="2">The sequence shown here is derived from an EMBL/GenBank/DDBJ whole genome shotgun (WGS) entry which is preliminary data.</text>
</comment>
<dbReference type="Gene3D" id="1.10.238.20">
    <property type="entry name" value="Pheromone/general odorant binding protein domain"/>
    <property type="match status" value="1"/>
</dbReference>
<dbReference type="Proteomes" id="UP000801492">
    <property type="component" value="Unassembled WGS sequence"/>
</dbReference>
<gene>
    <name evidence="2" type="ORF">ILUMI_10223</name>
</gene>
<dbReference type="InterPro" id="IPR036728">
    <property type="entry name" value="PBP_GOBP_sf"/>
</dbReference>
<sequence>MQTALSFFLILFANTLCFNWTPGSIKCLDEQKINKKTIESFDVGPFAYQQGNKTFYDFMECAWKKDGALDAKNELDWTVAAKLLAQKYSEPGFSSDVTLIVDSLISEALYKCLTEIQQGDTPGETIVIVQNCVTKTTKELYDLGIKFISKMGIKL</sequence>
<evidence type="ECO:0000313" key="3">
    <source>
        <dbReference type="Proteomes" id="UP000801492"/>
    </source>
</evidence>
<organism evidence="2 3">
    <name type="scientific">Ignelater luminosus</name>
    <name type="common">Cucubano</name>
    <name type="synonym">Pyrophorus luminosus</name>
    <dbReference type="NCBI Taxonomy" id="2038154"/>
    <lineage>
        <taxon>Eukaryota</taxon>
        <taxon>Metazoa</taxon>
        <taxon>Ecdysozoa</taxon>
        <taxon>Arthropoda</taxon>
        <taxon>Hexapoda</taxon>
        <taxon>Insecta</taxon>
        <taxon>Pterygota</taxon>
        <taxon>Neoptera</taxon>
        <taxon>Endopterygota</taxon>
        <taxon>Coleoptera</taxon>
        <taxon>Polyphaga</taxon>
        <taxon>Elateriformia</taxon>
        <taxon>Elateroidea</taxon>
        <taxon>Elateridae</taxon>
        <taxon>Agrypninae</taxon>
        <taxon>Pyrophorini</taxon>
        <taxon>Ignelater</taxon>
    </lineage>
</organism>
<feature type="chain" id="PRO_5035476003" evidence="1">
    <location>
        <begin position="18"/>
        <end position="155"/>
    </location>
</feature>